<dbReference type="AlphaFoldDB" id="A0A2T0LQ62"/>
<evidence type="ECO:0000256" key="1">
    <source>
        <dbReference type="ARBA" id="ARBA00007689"/>
    </source>
</evidence>
<dbReference type="PANTHER" id="PTHR35174">
    <property type="entry name" value="BLL7171 PROTEIN-RELATED"/>
    <property type="match status" value="1"/>
</dbReference>
<dbReference type="SUPFAM" id="SSF54909">
    <property type="entry name" value="Dimeric alpha+beta barrel"/>
    <property type="match status" value="1"/>
</dbReference>
<dbReference type="OrthoDB" id="668782at2"/>
<dbReference type="InterPro" id="IPR005545">
    <property type="entry name" value="YCII"/>
</dbReference>
<keyword evidence="4" id="KW-1185">Reference proteome</keyword>
<name>A0A2T0LQ62_9PSEU</name>
<protein>
    <recommendedName>
        <fullName evidence="2">YCII-related domain-containing protein</fullName>
    </recommendedName>
</protein>
<feature type="domain" description="YCII-related" evidence="2">
    <location>
        <begin position="41"/>
        <end position="121"/>
    </location>
</feature>
<dbReference type="InterPro" id="IPR011008">
    <property type="entry name" value="Dimeric_a/b-barrel"/>
</dbReference>
<dbReference type="Gene3D" id="3.30.70.1060">
    <property type="entry name" value="Dimeric alpha+beta barrel"/>
    <property type="match status" value="1"/>
</dbReference>
<dbReference type="Proteomes" id="UP000238362">
    <property type="component" value="Unassembled WGS sequence"/>
</dbReference>
<evidence type="ECO:0000259" key="2">
    <source>
        <dbReference type="Pfam" id="PF03795"/>
    </source>
</evidence>
<dbReference type="PANTHER" id="PTHR35174:SF3">
    <property type="entry name" value="BLL7171 PROTEIN"/>
    <property type="match status" value="1"/>
</dbReference>
<reference evidence="3 4" key="1">
    <citation type="submission" date="2018-03" db="EMBL/GenBank/DDBJ databases">
        <title>Genomic Encyclopedia of Type Strains, Phase III (KMG-III): the genomes of soil and plant-associated and newly described type strains.</title>
        <authorList>
            <person name="Whitman W."/>
        </authorList>
    </citation>
    <scope>NUCLEOTIDE SEQUENCE [LARGE SCALE GENOMIC DNA]</scope>
    <source>
        <strain evidence="3 4">CGMCC 4.7125</strain>
    </source>
</reference>
<accession>A0A2T0LQ62</accession>
<comment type="caution">
    <text evidence="3">The sequence shown here is derived from an EMBL/GenBank/DDBJ whole genome shotgun (WGS) entry which is preliminary data.</text>
</comment>
<dbReference type="RefSeq" id="WP_106180650.1">
    <property type="nucleotide sequence ID" value="NZ_PVNH01000009.1"/>
</dbReference>
<dbReference type="Pfam" id="PF03795">
    <property type="entry name" value="YCII"/>
    <property type="match status" value="1"/>
</dbReference>
<gene>
    <name evidence="3" type="ORF">B0I33_109103</name>
</gene>
<dbReference type="EMBL" id="PVNH01000009">
    <property type="protein sequence ID" value="PRX45440.1"/>
    <property type="molecule type" value="Genomic_DNA"/>
</dbReference>
<sequence length="130" mass="13941">MKYLLQAFSNTEAWEATAADWTSTGEMPPEVAAACEFFENLQKELTESGELVLTEGLADPSHSKVVRKVGGDVVTSDGPFAESKEVVLSFSIVDCASYDRALEIAARITDFTGEPIEVRPVPDGSELPGA</sequence>
<proteinExistence type="inferred from homology"/>
<evidence type="ECO:0000313" key="3">
    <source>
        <dbReference type="EMBL" id="PRX45440.1"/>
    </source>
</evidence>
<organism evidence="3 4">
    <name type="scientific">Prauserella shujinwangii</name>
    <dbReference type="NCBI Taxonomy" id="1453103"/>
    <lineage>
        <taxon>Bacteria</taxon>
        <taxon>Bacillati</taxon>
        <taxon>Actinomycetota</taxon>
        <taxon>Actinomycetes</taxon>
        <taxon>Pseudonocardiales</taxon>
        <taxon>Pseudonocardiaceae</taxon>
        <taxon>Prauserella</taxon>
    </lineage>
</organism>
<evidence type="ECO:0000313" key="4">
    <source>
        <dbReference type="Proteomes" id="UP000238362"/>
    </source>
</evidence>
<comment type="similarity">
    <text evidence="1">Belongs to the YciI family.</text>
</comment>